<feature type="region of interest" description="Disordered" evidence="1">
    <location>
        <begin position="319"/>
        <end position="345"/>
    </location>
</feature>
<evidence type="ECO:0000313" key="2">
    <source>
        <dbReference type="EMBL" id="SCA83373.1"/>
    </source>
</evidence>
<dbReference type="VEuPathDB" id="PlasmoDB:PVPAM_110064500"/>
<feature type="region of interest" description="Disordered" evidence="1">
    <location>
        <begin position="220"/>
        <end position="305"/>
    </location>
</feature>
<evidence type="ECO:0000313" key="3">
    <source>
        <dbReference type="Proteomes" id="UP000196402"/>
    </source>
</evidence>
<protein>
    <submittedName>
        <fullName evidence="2">VIR protein</fullName>
    </submittedName>
</protein>
<feature type="compositionally biased region" description="Polar residues" evidence="1">
    <location>
        <begin position="273"/>
        <end position="304"/>
    </location>
</feature>
<dbReference type="Proteomes" id="UP000196402">
    <property type="component" value="Unassembled WGS sequence"/>
</dbReference>
<accession>A0A1G4EG36</accession>
<organism evidence="2 3">
    <name type="scientific">Plasmodium vivax</name>
    <name type="common">malaria parasite P. vivax</name>
    <dbReference type="NCBI Taxonomy" id="5855"/>
    <lineage>
        <taxon>Eukaryota</taxon>
        <taxon>Sar</taxon>
        <taxon>Alveolata</taxon>
        <taxon>Apicomplexa</taxon>
        <taxon>Aconoidasida</taxon>
        <taxon>Haemosporida</taxon>
        <taxon>Plasmodiidae</taxon>
        <taxon>Plasmodium</taxon>
        <taxon>Plasmodium (Plasmodium)</taxon>
    </lineage>
</organism>
<sequence>MTKYCYSTSNKYLDYSCHRKLNEYFNRKDIFNELEDKAKTFLQNITLNKGYSDYQKNIFNKLYHFLKGDGIFMWQDESECCKYINYWLNTEVQNILPNLYDNKSFENFQNILNFYNEDKQYNKRCISYIKYIEPYDLKKMDIIYSLYKNYKKLIEEHRNHDYAPCIILTDIYLIYKDALDLYGNNDDNMFSRLKEFKKKMDPILPQHRICPYNIQFKDPESIKKPQITESEQRRGTHDQTQITKELAPTEPESPPSKPESPPSKPESPPPELDSQTSPVLQDESLQLQDPQFRSTPSTSRSNELSRMALEETYSGLSQTTYNRNSEGQRLQPGSDHTRGLTYSDELGNSFIPGNVGLEKLGRPHTEDGFLDKVQGAFSSIAEHVEPAPILGVSGGMGALFLLFKYTPVGTFFRGGRGRVRRIPSGFHGQFLGAFPDIQDYYGGNIGYGPMNPLAE</sequence>
<dbReference type="VEuPathDB" id="PlasmoDB:PVX_057190"/>
<dbReference type="EMBL" id="FLYH01000014">
    <property type="protein sequence ID" value="SCA83373.1"/>
    <property type="molecule type" value="Genomic_DNA"/>
</dbReference>
<dbReference type="AlphaFoldDB" id="A0A1G4EG36"/>
<gene>
    <name evidence="2" type="ORF">PVT01_000016000</name>
</gene>
<feature type="compositionally biased region" description="Polar residues" evidence="1">
    <location>
        <begin position="319"/>
        <end position="328"/>
    </location>
</feature>
<name>A0A1G4EG36_PLAVI</name>
<evidence type="ECO:0000256" key="1">
    <source>
        <dbReference type="SAM" id="MobiDB-lite"/>
    </source>
</evidence>
<dbReference type="VEuPathDB" id="PlasmoDB:PVW1_000025500"/>
<dbReference type="Pfam" id="PF05795">
    <property type="entry name" value="Plasmodium_Vir"/>
    <property type="match status" value="1"/>
</dbReference>
<reference evidence="2 3" key="1">
    <citation type="submission" date="2016-07" db="EMBL/GenBank/DDBJ databases">
        <authorList>
            <consortium name="Pathogen Informatics"/>
        </authorList>
    </citation>
    <scope>NUCLEOTIDE SEQUENCE [LARGE SCALE GENOMIC DNA]</scope>
</reference>
<proteinExistence type="predicted"/>
<dbReference type="InterPro" id="IPR008780">
    <property type="entry name" value="Plasmodium_Vir"/>
</dbReference>
<feature type="compositionally biased region" description="Pro residues" evidence="1">
    <location>
        <begin position="251"/>
        <end position="271"/>
    </location>
</feature>
<dbReference type="VEuPathDB" id="PlasmoDB:PVP01_0005650"/>